<gene>
    <name evidence="1" type="ORF">CEXT_563171</name>
</gene>
<dbReference type="Proteomes" id="UP001054945">
    <property type="component" value="Unassembled WGS sequence"/>
</dbReference>
<protein>
    <recommendedName>
        <fullName evidence="3">Secreted protein</fullName>
    </recommendedName>
</protein>
<evidence type="ECO:0000313" key="1">
    <source>
        <dbReference type="EMBL" id="GIY87501.1"/>
    </source>
</evidence>
<organism evidence="1 2">
    <name type="scientific">Caerostris extrusa</name>
    <name type="common">Bark spider</name>
    <name type="synonym">Caerostris bankana</name>
    <dbReference type="NCBI Taxonomy" id="172846"/>
    <lineage>
        <taxon>Eukaryota</taxon>
        <taxon>Metazoa</taxon>
        <taxon>Ecdysozoa</taxon>
        <taxon>Arthropoda</taxon>
        <taxon>Chelicerata</taxon>
        <taxon>Arachnida</taxon>
        <taxon>Araneae</taxon>
        <taxon>Araneomorphae</taxon>
        <taxon>Entelegynae</taxon>
        <taxon>Araneoidea</taxon>
        <taxon>Araneidae</taxon>
        <taxon>Caerostris</taxon>
    </lineage>
</organism>
<reference evidence="1 2" key="1">
    <citation type="submission" date="2021-06" db="EMBL/GenBank/DDBJ databases">
        <title>Caerostris extrusa draft genome.</title>
        <authorList>
            <person name="Kono N."/>
            <person name="Arakawa K."/>
        </authorList>
    </citation>
    <scope>NUCLEOTIDE SEQUENCE [LARGE SCALE GENOMIC DNA]</scope>
</reference>
<proteinExistence type="predicted"/>
<comment type="caution">
    <text evidence="1">The sequence shown here is derived from an EMBL/GenBank/DDBJ whole genome shotgun (WGS) entry which is preliminary data.</text>
</comment>
<keyword evidence="2" id="KW-1185">Reference proteome</keyword>
<evidence type="ECO:0008006" key="3">
    <source>
        <dbReference type="Google" id="ProtNLM"/>
    </source>
</evidence>
<evidence type="ECO:0000313" key="2">
    <source>
        <dbReference type="Proteomes" id="UP001054945"/>
    </source>
</evidence>
<sequence>MPKVSMAILLQRVFHCWTIDKPICTYCGPQGHLAYWKVYKSFPKPSSKITTALHKTFKPVFRFVHMMSLRRMRTHEKDFFPYRCDNEVHGCRIHKYLHNIIANNAIC</sequence>
<accession>A0AAV4WX84</accession>
<dbReference type="EMBL" id="BPLR01016946">
    <property type="protein sequence ID" value="GIY87501.1"/>
    <property type="molecule type" value="Genomic_DNA"/>
</dbReference>
<name>A0AAV4WX84_CAEEX</name>
<dbReference type="AlphaFoldDB" id="A0AAV4WX84"/>